<dbReference type="OrthoDB" id="10461537at2759"/>
<feature type="region of interest" description="Disordered" evidence="1">
    <location>
        <begin position="344"/>
        <end position="381"/>
    </location>
</feature>
<evidence type="ECO:0000256" key="1">
    <source>
        <dbReference type="SAM" id="MobiDB-lite"/>
    </source>
</evidence>
<gene>
    <name evidence="2" type="ORF">MCOR_40852</name>
</gene>
<name>A0A6J8DFD0_MYTCO</name>
<evidence type="ECO:0000313" key="2">
    <source>
        <dbReference type="EMBL" id="CAC5407368.1"/>
    </source>
</evidence>
<accession>A0A6J8DFD0</accession>
<organism evidence="2 3">
    <name type="scientific">Mytilus coruscus</name>
    <name type="common">Sea mussel</name>
    <dbReference type="NCBI Taxonomy" id="42192"/>
    <lineage>
        <taxon>Eukaryota</taxon>
        <taxon>Metazoa</taxon>
        <taxon>Spiralia</taxon>
        <taxon>Lophotrochozoa</taxon>
        <taxon>Mollusca</taxon>
        <taxon>Bivalvia</taxon>
        <taxon>Autobranchia</taxon>
        <taxon>Pteriomorphia</taxon>
        <taxon>Mytilida</taxon>
        <taxon>Mytiloidea</taxon>
        <taxon>Mytilidae</taxon>
        <taxon>Mytilinae</taxon>
        <taxon>Mytilus</taxon>
    </lineage>
</organism>
<dbReference type="EMBL" id="CACVKT020007413">
    <property type="protein sequence ID" value="CAC5407368.1"/>
    <property type="molecule type" value="Genomic_DNA"/>
</dbReference>
<protein>
    <submittedName>
        <fullName evidence="2">Uncharacterized protein</fullName>
    </submittedName>
</protein>
<dbReference type="AlphaFoldDB" id="A0A6J8DFD0"/>
<sequence length="454" mass="50849">MSLSSLSMLSSLSSVESSFAEDQTGCSSNTGPPSDLKYNQKRWLVIGICLHDILSPVLRKYAESEINQLYTSLVVSNHINAQLYDSHLQSFPSGGNGYHLNYETINNNKASYGRQEKRYDYRVQNAVDFSKLFLQPNIAQYTAFDEACDSSASLGILINVNIFPALVQNYANTIRSDIRNPWAHCDFKQWDAGKYVNSIQLMVSLVKNLGLITSEENQITGDLHKWETTGLNFLSGTTIGLELVTEIRHRTRKLSKHIKDMANHSSETDTHIKDLLNVNKALKDTLDTIDGKMLNFEEAVKKVNNKAEINCARLEALVISGRGGIRGRQRGRGRGRIANVVENGRGRGTSISGRGGKGRGARTSFLDMGSNPKTTRHNRDNSTALQLTRIDPKIINLSNRPINEDEIKLLSKGFTFAPIQYSSIPELKSDIHNFSRRLRFEKNLGTEMTMIYNL</sequence>
<proteinExistence type="predicted"/>
<evidence type="ECO:0000313" key="3">
    <source>
        <dbReference type="Proteomes" id="UP000507470"/>
    </source>
</evidence>
<reference evidence="2 3" key="1">
    <citation type="submission" date="2020-06" db="EMBL/GenBank/DDBJ databases">
        <authorList>
            <person name="Li R."/>
            <person name="Bekaert M."/>
        </authorList>
    </citation>
    <scope>NUCLEOTIDE SEQUENCE [LARGE SCALE GENOMIC DNA]</scope>
    <source>
        <strain evidence="3">wild</strain>
    </source>
</reference>
<dbReference type="Proteomes" id="UP000507470">
    <property type="component" value="Unassembled WGS sequence"/>
</dbReference>
<keyword evidence="3" id="KW-1185">Reference proteome</keyword>